<dbReference type="Pfam" id="PF17906">
    <property type="entry name" value="HTH_48"/>
    <property type="match status" value="1"/>
</dbReference>
<feature type="domain" description="Mos1 transposase HTH" evidence="1">
    <location>
        <begin position="33"/>
        <end position="82"/>
    </location>
</feature>
<keyword evidence="2" id="KW-0808">Transferase</keyword>
<dbReference type="InterPro" id="IPR052709">
    <property type="entry name" value="Transposase-MT_Hybrid"/>
</dbReference>
<accession>A0A0M8ZP16</accession>
<dbReference type="STRING" id="166423.A0A0M8ZP16"/>
<keyword evidence="3" id="KW-1185">Reference proteome</keyword>
<dbReference type="GO" id="GO:0032259">
    <property type="term" value="P:methylation"/>
    <property type="evidence" value="ECO:0007669"/>
    <property type="project" value="UniProtKB-KW"/>
</dbReference>
<keyword evidence="2" id="KW-0489">Methyltransferase</keyword>
<sequence>MSDSKWLFLYKNAGLSLSRLWHRFPPFNVESQKMHLRHVMLHCFKKGNSAKDTTGEIFTVYGSGTTTIRTVGNWFKKFRAGNFELKDEDRSGRPATTDTDIIKTVLTENPRYSVREIVDATNIPKTTVHEHLIKIGYANRYEVWVPHLQPVAEKRPELANRGGVVFHHDNARPHVALVVRQKLLQFSLKNSLRGKSFKSISEIKTHLDEYFTSKLKQFWKEGMMRLPERWKKIMEQNGSYIT</sequence>
<dbReference type="GO" id="GO:0003697">
    <property type="term" value="F:single-stranded DNA binding"/>
    <property type="evidence" value="ECO:0007669"/>
    <property type="project" value="TreeGrafter"/>
</dbReference>
<dbReference type="GO" id="GO:0000729">
    <property type="term" value="P:DNA double-strand break processing"/>
    <property type="evidence" value="ECO:0007669"/>
    <property type="project" value="TreeGrafter"/>
</dbReference>
<evidence type="ECO:0000259" key="1">
    <source>
        <dbReference type="Pfam" id="PF17906"/>
    </source>
</evidence>
<dbReference type="GO" id="GO:0035861">
    <property type="term" value="C:site of double-strand break"/>
    <property type="evidence" value="ECO:0007669"/>
    <property type="project" value="TreeGrafter"/>
</dbReference>
<dbReference type="GO" id="GO:0005634">
    <property type="term" value="C:nucleus"/>
    <property type="evidence" value="ECO:0007669"/>
    <property type="project" value="TreeGrafter"/>
</dbReference>
<evidence type="ECO:0000313" key="3">
    <source>
        <dbReference type="Proteomes" id="UP000053105"/>
    </source>
</evidence>
<dbReference type="GO" id="GO:0006303">
    <property type="term" value="P:double-strand break repair via nonhomologous end joining"/>
    <property type="evidence" value="ECO:0007669"/>
    <property type="project" value="TreeGrafter"/>
</dbReference>
<organism evidence="2 3">
    <name type="scientific">Melipona quadrifasciata</name>
    <dbReference type="NCBI Taxonomy" id="166423"/>
    <lineage>
        <taxon>Eukaryota</taxon>
        <taxon>Metazoa</taxon>
        <taxon>Ecdysozoa</taxon>
        <taxon>Arthropoda</taxon>
        <taxon>Hexapoda</taxon>
        <taxon>Insecta</taxon>
        <taxon>Pterygota</taxon>
        <taxon>Neoptera</taxon>
        <taxon>Endopterygota</taxon>
        <taxon>Hymenoptera</taxon>
        <taxon>Apocrita</taxon>
        <taxon>Aculeata</taxon>
        <taxon>Apoidea</taxon>
        <taxon>Anthophila</taxon>
        <taxon>Apidae</taxon>
        <taxon>Melipona</taxon>
    </lineage>
</organism>
<dbReference type="PANTHER" id="PTHR46060">
    <property type="entry name" value="MARINER MOS1 TRANSPOSASE-LIKE PROTEIN"/>
    <property type="match status" value="1"/>
</dbReference>
<name>A0A0M8ZP16_9HYME</name>
<dbReference type="Gene3D" id="3.30.420.10">
    <property type="entry name" value="Ribonuclease H-like superfamily/Ribonuclease H"/>
    <property type="match status" value="1"/>
</dbReference>
<dbReference type="Gene3D" id="1.10.10.1450">
    <property type="match status" value="1"/>
</dbReference>
<dbReference type="GO" id="GO:0015074">
    <property type="term" value="P:DNA integration"/>
    <property type="evidence" value="ECO:0007669"/>
    <property type="project" value="TreeGrafter"/>
</dbReference>
<dbReference type="PANTHER" id="PTHR46060:SF2">
    <property type="entry name" value="HISTONE-LYSINE N-METHYLTRANSFERASE SETMAR"/>
    <property type="match status" value="1"/>
</dbReference>
<reference evidence="2 3" key="1">
    <citation type="submission" date="2015-07" db="EMBL/GenBank/DDBJ databases">
        <title>The genome of Melipona quadrifasciata.</title>
        <authorList>
            <person name="Pan H."/>
            <person name="Kapheim K."/>
        </authorList>
    </citation>
    <scope>NUCLEOTIDE SEQUENCE [LARGE SCALE GENOMIC DNA]</scope>
    <source>
        <strain evidence="2">0111107301</strain>
        <tissue evidence="2">Whole body</tissue>
    </source>
</reference>
<proteinExistence type="predicted"/>
<dbReference type="OrthoDB" id="10032414at2759"/>
<dbReference type="GO" id="GO:0044547">
    <property type="term" value="F:DNA topoisomerase binding"/>
    <property type="evidence" value="ECO:0007669"/>
    <property type="project" value="TreeGrafter"/>
</dbReference>
<dbReference type="GO" id="GO:0042800">
    <property type="term" value="F:histone H3K4 methyltransferase activity"/>
    <property type="evidence" value="ECO:0007669"/>
    <property type="project" value="TreeGrafter"/>
</dbReference>
<dbReference type="Proteomes" id="UP000053105">
    <property type="component" value="Unassembled WGS sequence"/>
</dbReference>
<dbReference type="GO" id="GO:0003690">
    <property type="term" value="F:double-stranded DNA binding"/>
    <property type="evidence" value="ECO:0007669"/>
    <property type="project" value="TreeGrafter"/>
</dbReference>
<evidence type="ECO:0000313" key="2">
    <source>
        <dbReference type="EMBL" id="KOX68175.1"/>
    </source>
</evidence>
<dbReference type="EMBL" id="KQ435944">
    <property type="protein sequence ID" value="KOX68175.1"/>
    <property type="molecule type" value="Genomic_DNA"/>
</dbReference>
<dbReference type="GO" id="GO:0000014">
    <property type="term" value="F:single-stranded DNA endodeoxyribonuclease activity"/>
    <property type="evidence" value="ECO:0007669"/>
    <property type="project" value="TreeGrafter"/>
</dbReference>
<dbReference type="GO" id="GO:0046975">
    <property type="term" value="F:histone H3K36 methyltransferase activity"/>
    <property type="evidence" value="ECO:0007669"/>
    <property type="project" value="TreeGrafter"/>
</dbReference>
<dbReference type="GO" id="GO:0031297">
    <property type="term" value="P:replication fork processing"/>
    <property type="evidence" value="ECO:0007669"/>
    <property type="project" value="TreeGrafter"/>
</dbReference>
<dbReference type="InterPro" id="IPR041426">
    <property type="entry name" value="Mos1_HTH"/>
</dbReference>
<protein>
    <submittedName>
        <fullName evidence="2">Histone-lysine N-methyltransferase SETMAR</fullName>
    </submittedName>
</protein>
<dbReference type="AlphaFoldDB" id="A0A0M8ZP16"/>
<dbReference type="GO" id="GO:0000793">
    <property type="term" value="C:condensed chromosome"/>
    <property type="evidence" value="ECO:0007669"/>
    <property type="project" value="TreeGrafter"/>
</dbReference>
<dbReference type="InterPro" id="IPR036397">
    <property type="entry name" value="RNaseH_sf"/>
</dbReference>
<gene>
    <name evidence="2" type="ORF">WN51_06069</name>
</gene>
<dbReference type="GO" id="GO:0044774">
    <property type="term" value="P:mitotic DNA integrity checkpoint signaling"/>
    <property type="evidence" value="ECO:0007669"/>
    <property type="project" value="TreeGrafter"/>
</dbReference>